<organism evidence="1 2">
    <name type="scientific">Portunus trituberculatus</name>
    <name type="common">Swimming crab</name>
    <name type="synonym">Neptunus trituberculatus</name>
    <dbReference type="NCBI Taxonomy" id="210409"/>
    <lineage>
        <taxon>Eukaryota</taxon>
        <taxon>Metazoa</taxon>
        <taxon>Ecdysozoa</taxon>
        <taxon>Arthropoda</taxon>
        <taxon>Crustacea</taxon>
        <taxon>Multicrustacea</taxon>
        <taxon>Malacostraca</taxon>
        <taxon>Eumalacostraca</taxon>
        <taxon>Eucarida</taxon>
        <taxon>Decapoda</taxon>
        <taxon>Pleocyemata</taxon>
        <taxon>Brachyura</taxon>
        <taxon>Eubrachyura</taxon>
        <taxon>Portunoidea</taxon>
        <taxon>Portunidae</taxon>
        <taxon>Portuninae</taxon>
        <taxon>Portunus</taxon>
    </lineage>
</organism>
<gene>
    <name evidence="1" type="ORF">E2C01_079523</name>
</gene>
<proteinExistence type="predicted"/>
<protein>
    <submittedName>
        <fullName evidence="1">Uncharacterized protein</fullName>
    </submittedName>
</protein>
<dbReference type="EMBL" id="VSRR010066405">
    <property type="protein sequence ID" value="MPC84774.1"/>
    <property type="molecule type" value="Genomic_DNA"/>
</dbReference>
<reference evidence="1 2" key="1">
    <citation type="submission" date="2019-05" db="EMBL/GenBank/DDBJ databases">
        <title>Another draft genome of Portunus trituberculatus and its Hox gene families provides insights of decapod evolution.</title>
        <authorList>
            <person name="Jeong J.-H."/>
            <person name="Song I."/>
            <person name="Kim S."/>
            <person name="Choi T."/>
            <person name="Kim D."/>
            <person name="Ryu S."/>
            <person name="Kim W."/>
        </authorList>
    </citation>
    <scope>NUCLEOTIDE SEQUENCE [LARGE SCALE GENOMIC DNA]</scope>
    <source>
        <tissue evidence="1">Muscle</tissue>
    </source>
</reference>
<comment type="caution">
    <text evidence="1">The sequence shown here is derived from an EMBL/GenBank/DDBJ whole genome shotgun (WGS) entry which is preliminary data.</text>
</comment>
<keyword evidence="2" id="KW-1185">Reference proteome</keyword>
<evidence type="ECO:0000313" key="1">
    <source>
        <dbReference type="EMBL" id="MPC84774.1"/>
    </source>
</evidence>
<dbReference type="AlphaFoldDB" id="A0A5B7IX37"/>
<dbReference type="Proteomes" id="UP000324222">
    <property type="component" value="Unassembled WGS sequence"/>
</dbReference>
<accession>A0A5B7IX37</accession>
<name>A0A5B7IX37_PORTR</name>
<sequence>MFNYWGSHKIITAIITTGVRLYRQRVQRVQSVAARPIKCINSSSPPRKPPIASHCPIVMPCTHHHFHHHHR</sequence>
<evidence type="ECO:0000313" key="2">
    <source>
        <dbReference type="Proteomes" id="UP000324222"/>
    </source>
</evidence>